<proteinExistence type="predicted"/>
<feature type="chain" id="PRO_5012743251" description="Transporter" evidence="1">
    <location>
        <begin position="20"/>
        <end position="327"/>
    </location>
</feature>
<evidence type="ECO:0000313" key="3">
    <source>
        <dbReference type="Proteomes" id="UP000217838"/>
    </source>
</evidence>
<keyword evidence="1" id="KW-0732">Signal</keyword>
<name>A0A2A4Y9W3_UNCAE</name>
<dbReference type="EMBL" id="NVUU01000140">
    <property type="protein sequence ID" value="PCI91219.1"/>
    <property type="molecule type" value="Genomic_DNA"/>
</dbReference>
<feature type="signal peptide" evidence="1">
    <location>
        <begin position="1"/>
        <end position="19"/>
    </location>
</feature>
<accession>A0A2A4Y9W3</accession>
<dbReference type="AlphaFoldDB" id="A0A2A4Y9W3"/>
<comment type="caution">
    <text evidence="2">The sequence shown here is derived from an EMBL/GenBank/DDBJ whole genome shotgun (WGS) entry which is preliminary data.</text>
</comment>
<sequence length="327" mass="36908">MKVSKLLICLIFSSCLLFAERELTDTGHYVPYFEGTILEFSSANQDAGQVSLQTFLFSGAFYGIYANDWSMQTGDHYAIINPQVWGYYGITKYMQFECSIGSTTTFFKKKNTTHFGDVQAGFGFQFMWEEKGTPKPNLRFVVLETFPTGAYEHLNPHFQSNDATSFGSYQTSLVFVAKKDFWTIPNHAFNINVSLDYTYFHKTNIQGVNMYGGARNTRGTIWPGDTLMFTFSTEYFFIQTPTFEFGFSVDMQYIATFTKKFRGFKGTLSNGGEAFIEHKAEDLFTILPALEFAFSPNLAVYIGGFFSITGRNTNSFAQGVISVAGSF</sequence>
<evidence type="ECO:0000256" key="1">
    <source>
        <dbReference type="SAM" id="SignalP"/>
    </source>
</evidence>
<organism evidence="2 3">
    <name type="scientific">Aerophobetes bacterium</name>
    <dbReference type="NCBI Taxonomy" id="2030807"/>
    <lineage>
        <taxon>Bacteria</taxon>
        <taxon>Candidatus Aerophobota</taxon>
    </lineage>
</organism>
<dbReference type="Proteomes" id="UP000217838">
    <property type="component" value="Unassembled WGS sequence"/>
</dbReference>
<protein>
    <recommendedName>
        <fullName evidence="4">Transporter</fullName>
    </recommendedName>
</protein>
<evidence type="ECO:0000313" key="2">
    <source>
        <dbReference type="EMBL" id="PCI91219.1"/>
    </source>
</evidence>
<reference evidence="3" key="1">
    <citation type="submission" date="2017-08" db="EMBL/GenBank/DDBJ databases">
        <title>A dynamic microbial community with high functional redundancy inhabits the cold, oxic subseafloor aquifer.</title>
        <authorList>
            <person name="Tully B.J."/>
            <person name="Wheat C.G."/>
            <person name="Glazer B.T."/>
            <person name="Huber J.A."/>
        </authorList>
    </citation>
    <scope>NUCLEOTIDE SEQUENCE [LARGE SCALE GENOMIC DNA]</scope>
</reference>
<evidence type="ECO:0008006" key="4">
    <source>
        <dbReference type="Google" id="ProtNLM"/>
    </source>
</evidence>
<gene>
    <name evidence="2" type="ORF">COB11_08615</name>
</gene>